<evidence type="ECO:0000313" key="2">
    <source>
        <dbReference type="EMBL" id="KAK8929007.1"/>
    </source>
</evidence>
<feature type="transmembrane region" description="Helical" evidence="1">
    <location>
        <begin position="98"/>
        <end position="116"/>
    </location>
</feature>
<name>A0AAP0G069_9ASPA</name>
<protein>
    <submittedName>
        <fullName evidence="2">Uncharacterized protein</fullName>
    </submittedName>
</protein>
<evidence type="ECO:0000256" key="1">
    <source>
        <dbReference type="SAM" id="Phobius"/>
    </source>
</evidence>
<accession>A0AAP0G069</accession>
<dbReference type="Proteomes" id="UP001418222">
    <property type="component" value="Unassembled WGS sequence"/>
</dbReference>
<evidence type="ECO:0000313" key="3">
    <source>
        <dbReference type="Proteomes" id="UP001418222"/>
    </source>
</evidence>
<keyword evidence="1" id="KW-0472">Membrane</keyword>
<dbReference type="AlphaFoldDB" id="A0AAP0G069"/>
<comment type="caution">
    <text evidence="2">The sequence shown here is derived from an EMBL/GenBank/DDBJ whole genome shotgun (WGS) entry which is preliminary data.</text>
</comment>
<dbReference type="EMBL" id="JBBWWQ010000015">
    <property type="protein sequence ID" value="KAK8929007.1"/>
    <property type="molecule type" value="Genomic_DNA"/>
</dbReference>
<sequence>MLFIAYLKERSFNVSTMNQNNVINASEYQDRSLHYITGHEPTVEDGTTETTAIITDQGTHNSDNNATPTPNETVVAEPSTLISTTIAYGKMIHIYSNIQTTTYCNLIITVLFLICLSKPKK</sequence>
<organism evidence="2 3">
    <name type="scientific">Platanthera zijinensis</name>
    <dbReference type="NCBI Taxonomy" id="2320716"/>
    <lineage>
        <taxon>Eukaryota</taxon>
        <taxon>Viridiplantae</taxon>
        <taxon>Streptophyta</taxon>
        <taxon>Embryophyta</taxon>
        <taxon>Tracheophyta</taxon>
        <taxon>Spermatophyta</taxon>
        <taxon>Magnoliopsida</taxon>
        <taxon>Liliopsida</taxon>
        <taxon>Asparagales</taxon>
        <taxon>Orchidaceae</taxon>
        <taxon>Orchidoideae</taxon>
        <taxon>Orchideae</taxon>
        <taxon>Orchidinae</taxon>
        <taxon>Platanthera</taxon>
    </lineage>
</organism>
<keyword evidence="1" id="KW-0812">Transmembrane</keyword>
<proteinExistence type="predicted"/>
<gene>
    <name evidence="2" type="ORF">KSP39_PZI017862</name>
</gene>
<keyword evidence="1" id="KW-1133">Transmembrane helix</keyword>
<reference evidence="2 3" key="1">
    <citation type="journal article" date="2022" name="Nat. Plants">
        <title>Genomes of leafy and leafless Platanthera orchids illuminate the evolution of mycoheterotrophy.</title>
        <authorList>
            <person name="Li M.H."/>
            <person name="Liu K.W."/>
            <person name="Li Z."/>
            <person name="Lu H.C."/>
            <person name="Ye Q.L."/>
            <person name="Zhang D."/>
            <person name="Wang J.Y."/>
            <person name="Li Y.F."/>
            <person name="Zhong Z.M."/>
            <person name="Liu X."/>
            <person name="Yu X."/>
            <person name="Liu D.K."/>
            <person name="Tu X.D."/>
            <person name="Liu B."/>
            <person name="Hao Y."/>
            <person name="Liao X.Y."/>
            <person name="Jiang Y.T."/>
            <person name="Sun W.H."/>
            <person name="Chen J."/>
            <person name="Chen Y.Q."/>
            <person name="Ai Y."/>
            <person name="Zhai J.W."/>
            <person name="Wu S.S."/>
            <person name="Zhou Z."/>
            <person name="Hsiao Y.Y."/>
            <person name="Wu W.L."/>
            <person name="Chen Y.Y."/>
            <person name="Lin Y.F."/>
            <person name="Hsu J.L."/>
            <person name="Li C.Y."/>
            <person name="Wang Z.W."/>
            <person name="Zhao X."/>
            <person name="Zhong W.Y."/>
            <person name="Ma X.K."/>
            <person name="Ma L."/>
            <person name="Huang J."/>
            <person name="Chen G.Z."/>
            <person name="Huang M.Z."/>
            <person name="Huang L."/>
            <person name="Peng D.H."/>
            <person name="Luo Y.B."/>
            <person name="Zou S.Q."/>
            <person name="Chen S.P."/>
            <person name="Lan S."/>
            <person name="Tsai W.C."/>
            <person name="Van de Peer Y."/>
            <person name="Liu Z.J."/>
        </authorList>
    </citation>
    <scope>NUCLEOTIDE SEQUENCE [LARGE SCALE GENOMIC DNA]</scope>
    <source>
        <strain evidence="2">Lor287</strain>
    </source>
</reference>
<keyword evidence="3" id="KW-1185">Reference proteome</keyword>